<evidence type="ECO:0000259" key="9">
    <source>
        <dbReference type="Pfam" id="PF00291"/>
    </source>
</evidence>
<dbReference type="InterPro" id="IPR001926">
    <property type="entry name" value="TrpB-like_PALP"/>
</dbReference>
<keyword evidence="5" id="KW-0663">Pyridoxal phosphate</keyword>
<dbReference type="PROSITE" id="PS00165">
    <property type="entry name" value="DEHYDRATASE_SER_THR"/>
    <property type="match status" value="1"/>
</dbReference>
<dbReference type="EMBL" id="QPJC01000006">
    <property type="protein sequence ID" value="RCW43549.1"/>
    <property type="molecule type" value="Genomic_DNA"/>
</dbReference>
<feature type="domain" description="Tryptophan synthase beta chain-like PALP" evidence="9">
    <location>
        <begin position="27"/>
        <end position="328"/>
    </location>
</feature>
<dbReference type="GO" id="GO:0003941">
    <property type="term" value="F:L-serine ammonia-lyase activity"/>
    <property type="evidence" value="ECO:0007669"/>
    <property type="project" value="TreeGrafter"/>
</dbReference>
<evidence type="ECO:0000313" key="11">
    <source>
        <dbReference type="Proteomes" id="UP000253495"/>
    </source>
</evidence>
<protein>
    <recommendedName>
        <fullName evidence="4">threonine ammonia-lyase</fullName>
        <ecNumber evidence="4">4.3.1.19</ecNumber>
    </recommendedName>
    <alternativeName>
        <fullName evidence="8">Threonine deaminase</fullName>
    </alternativeName>
</protein>
<keyword evidence="6" id="KW-0456">Lyase</keyword>
<proteinExistence type="inferred from homology"/>
<dbReference type="OrthoDB" id="9811476at2"/>
<comment type="caution">
    <text evidence="10">The sequence shown here is derived from an EMBL/GenBank/DDBJ whole genome shotgun (WGS) entry which is preliminary data.</text>
</comment>
<dbReference type="PANTHER" id="PTHR48078">
    <property type="entry name" value="THREONINE DEHYDRATASE, MITOCHONDRIAL-RELATED"/>
    <property type="match status" value="1"/>
</dbReference>
<evidence type="ECO:0000256" key="5">
    <source>
        <dbReference type="ARBA" id="ARBA00022898"/>
    </source>
</evidence>
<dbReference type="Proteomes" id="UP000253495">
    <property type="component" value="Unassembled WGS sequence"/>
</dbReference>
<dbReference type="PANTHER" id="PTHR48078:SF6">
    <property type="entry name" value="L-THREONINE DEHYDRATASE CATABOLIC TDCB"/>
    <property type="match status" value="1"/>
</dbReference>
<sequence>MRLVSDTEIVAAQAAMAAMPGAIRPVRTPLVPAPDADPTRPLLLKPENLQPTGAFKIRGALHAASAVPETARSRGLVAYSSGNHARAVAYAARAFGMPATVVVPHTAPAAKVAAARALGAEIVPVEVAERERRAHRIADERGATVVPPFDDPAVIAGQGTVGLEIAEDLNGSTGGLPTGHGTAAGGFGWGDELVVLVPVSGGGLISGVGVAVKSVLPKATVIGVEPELAADAQDSLRSGTRRHWPVASRTRTAADGLTAEPSERTFAHMREVVDDIVTVSEEDIAEATGYLARTCHLVAERSGAVTTAAYRHRGALLPETNTVAVVSGGNIDTEELATLLASRDR</sequence>
<keyword evidence="11" id="KW-1185">Reference proteome</keyword>
<evidence type="ECO:0000313" key="10">
    <source>
        <dbReference type="EMBL" id="RCW43549.1"/>
    </source>
</evidence>
<accession>A0A368VP98</accession>
<evidence type="ECO:0000256" key="2">
    <source>
        <dbReference type="ARBA" id="ARBA00001933"/>
    </source>
</evidence>
<comment type="cofactor">
    <cofactor evidence="2">
        <name>pyridoxal 5'-phosphate</name>
        <dbReference type="ChEBI" id="CHEBI:597326"/>
    </cofactor>
</comment>
<dbReference type="InterPro" id="IPR050147">
    <property type="entry name" value="Ser/Thr_Dehydratase"/>
</dbReference>
<dbReference type="Gene3D" id="3.40.50.1100">
    <property type="match status" value="2"/>
</dbReference>
<evidence type="ECO:0000256" key="7">
    <source>
        <dbReference type="ARBA" id="ARBA00025527"/>
    </source>
</evidence>
<name>A0A368VP98_9ACTN</name>
<reference evidence="10 11" key="1">
    <citation type="submission" date="2018-07" db="EMBL/GenBank/DDBJ databases">
        <title>Genomic Encyclopedia of Type Strains, Phase III (KMG-III): the genomes of soil and plant-associated and newly described type strains.</title>
        <authorList>
            <person name="Whitman W."/>
        </authorList>
    </citation>
    <scope>NUCLEOTIDE SEQUENCE [LARGE SCALE GENOMIC DNA]</scope>
    <source>
        <strain evidence="10 11">CECT 8575</strain>
    </source>
</reference>
<evidence type="ECO:0000256" key="4">
    <source>
        <dbReference type="ARBA" id="ARBA00012096"/>
    </source>
</evidence>
<dbReference type="RefSeq" id="WP_114453146.1">
    <property type="nucleotide sequence ID" value="NZ_QPJC01000006.1"/>
</dbReference>
<dbReference type="SUPFAM" id="SSF53686">
    <property type="entry name" value="Tryptophan synthase beta subunit-like PLP-dependent enzymes"/>
    <property type="match status" value="1"/>
</dbReference>
<comment type="catalytic activity">
    <reaction evidence="1">
        <text>L-threonine = 2-oxobutanoate + NH4(+)</text>
        <dbReference type="Rhea" id="RHEA:22108"/>
        <dbReference type="ChEBI" id="CHEBI:16763"/>
        <dbReference type="ChEBI" id="CHEBI:28938"/>
        <dbReference type="ChEBI" id="CHEBI:57926"/>
        <dbReference type="EC" id="4.3.1.19"/>
    </reaction>
</comment>
<dbReference type="GO" id="GO:0006565">
    <property type="term" value="P:L-serine catabolic process"/>
    <property type="evidence" value="ECO:0007669"/>
    <property type="project" value="TreeGrafter"/>
</dbReference>
<gene>
    <name evidence="10" type="ORF">DFQ14_10624</name>
</gene>
<dbReference type="InterPro" id="IPR000634">
    <property type="entry name" value="Ser/Thr_deHydtase_PyrdxlP-BS"/>
</dbReference>
<dbReference type="GO" id="GO:0009097">
    <property type="term" value="P:isoleucine biosynthetic process"/>
    <property type="evidence" value="ECO:0007669"/>
    <property type="project" value="TreeGrafter"/>
</dbReference>
<evidence type="ECO:0000256" key="3">
    <source>
        <dbReference type="ARBA" id="ARBA00010869"/>
    </source>
</evidence>
<evidence type="ECO:0000256" key="1">
    <source>
        <dbReference type="ARBA" id="ARBA00001274"/>
    </source>
</evidence>
<dbReference type="CDD" id="cd01562">
    <property type="entry name" value="Thr-dehyd"/>
    <property type="match status" value="1"/>
</dbReference>
<evidence type="ECO:0000256" key="8">
    <source>
        <dbReference type="ARBA" id="ARBA00031427"/>
    </source>
</evidence>
<dbReference type="FunFam" id="3.40.50.1100:FF:000005">
    <property type="entry name" value="Threonine dehydratase catabolic"/>
    <property type="match status" value="1"/>
</dbReference>
<evidence type="ECO:0000256" key="6">
    <source>
        <dbReference type="ARBA" id="ARBA00023239"/>
    </source>
</evidence>
<dbReference type="Pfam" id="PF00291">
    <property type="entry name" value="PALP"/>
    <property type="match status" value="1"/>
</dbReference>
<organism evidence="10 11">
    <name type="scientific">Halopolyspora algeriensis</name>
    <dbReference type="NCBI Taxonomy" id="1500506"/>
    <lineage>
        <taxon>Bacteria</taxon>
        <taxon>Bacillati</taxon>
        <taxon>Actinomycetota</taxon>
        <taxon>Actinomycetes</taxon>
        <taxon>Actinomycetes incertae sedis</taxon>
        <taxon>Halopolyspora</taxon>
    </lineage>
</organism>
<comment type="similarity">
    <text evidence="3">Belongs to the serine/threonine dehydratase family.</text>
</comment>
<dbReference type="GO" id="GO:0006567">
    <property type="term" value="P:L-threonine catabolic process"/>
    <property type="evidence" value="ECO:0007669"/>
    <property type="project" value="TreeGrafter"/>
</dbReference>
<dbReference type="GO" id="GO:0004794">
    <property type="term" value="F:threonine deaminase activity"/>
    <property type="evidence" value="ECO:0007669"/>
    <property type="project" value="UniProtKB-EC"/>
</dbReference>
<dbReference type="InterPro" id="IPR036052">
    <property type="entry name" value="TrpB-like_PALP_sf"/>
</dbReference>
<comment type="function">
    <text evidence="7">Catalyzes the anaerobic formation of alpha-ketobutyrate and ammonia from threonine in a two-step reaction. The first step involved a dehydration of threonine and a production of enamine intermediates (aminocrotonate), which tautomerizes to its imine form (iminobutyrate). Both intermediates are unstable and short-lived. The second step is the nonenzymatic hydrolysis of the enamine/imine intermediates to form 2-ketobutyrate and free ammonia. In the low water environment of the cell, the second step is accelerated by RidA.</text>
</comment>
<dbReference type="EC" id="4.3.1.19" evidence="4"/>
<dbReference type="GO" id="GO:0030170">
    <property type="term" value="F:pyridoxal phosphate binding"/>
    <property type="evidence" value="ECO:0007669"/>
    <property type="project" value="InterPro"/>
</dbReference>
<dbReference type="AlphaFoldDB" id="A0A368VP98"/>